<comment type="caution">
    <text evidence="1">The sequence shown here is derived from an EMBL/GenBank/DDBJ whole genome shotgun (WGS) entry which is preliminary data.</text>
</comment>
<organism evidence="1 2">
    <name type="scientific">Periplaneta americana</name>
    <name type="common">American cockroach</name>
    <name type="synonym">Blatta americana</name>
    <dbReference type="NCBI Taxonomy" id="6978"/>
    <lineage>
        <taxon>Eukaryota</taxon>
        <taxon>Metazoa</taxon>
        <taxon>Ecdysozoa</taxon>
        <taxon>Arthropoda</taxon>
        <taxon>Hexapoda</taxon>
        <taxon>Insecta</taxon>
        <taxon>Pterygota</taxon>
        <taxon>Neoptera</taxon>
        <taxon>Polyneoptera</taxon>
        <taxon>Dictyoptera</taxon>
        <taxon>Blattodea</taxon>
        <taxon>Blattoidea</taxon>
        <taxon>Blattidae</taxon>
        <taxon>Blattinae</taxon>
        <taxon>Periplaneta</taxon>
    </lineage>
</organism>
<name>A0ABQ8TFD3_PERAM</name>
<dbReference type="Proteomes" id="UP001148838">
    <property type="component" value="Unassembled WGS sequence"/>
</dbReference>
<evidence type="ECO:0000313" key="1">
    <source>
        <dbReference type="EMBL" id="KAJ4444663.1"/>
    </source>
</evidence>
<gene>
    <name evidence="1" type="ORF">ANN_06460</name>
</gene>
<protein>
    <recommendedName>
        <fullName evidence="3">Reverse transcriptase domain-containing protein</fullName>
    </recommendedName>
</protein>
<evidence type="ECO:0008006" key="3">
    <source>
        <dbReference type="Google" id="ProtNLM"/>
    </source>
</evidence>
<sequence length="203" mass="23206">MPVEFNEVFSTPHNSRRIILLGFSRNLMATKPDGVGRDSFCDYIFENYFLQTPSFHSPECGQTYTVRKATKTQTFRNRIEDIEKIPVSIQECTQDIAYSPGNTSVKLDYSIKKDIFGVIKKYSSFCLNFLVQYAIRKVDENKEDLEFNGLHQLLVYAEDVNILGGNPQMIKEYTGILFVASKEIGLEVNPEKQSIGSCFVTRK</sequence>
<reference evidence="1 2" key="1">
    <citation type="journal article" date="2022" name="Allergy">
        <title>Genome assembly and annotation of Periplaneta americana reveal a comprehensive cockroach allergen profile.</title>
        <authorList>
            <person name="Wang L."/>
            <person name="Xiong Q."/>
            <person name="Saelim N."/>
            <person name="Wang L."/>
            <person name="Nong W."/>
            <person name="Wan A.T."/>
            <person name="Shi M."/>
            <person name="Liu X."/>
            <person name="Cao Q."/>
            <person name="Hui J.H.L."/>
            <person name="Sookrung N."/>
            <person name="Leung T.F."/>
            <person name="Tungtrongchitr A."/>
            <person name="Tsui S.K.W."/>
        </authorList>
    </citation>
    <scope>NUCLEOTIDE SEQUENCE [LARGE SCALE GENOMIC DNA]</scope>
    <source>
        <strain evidence="1">PWHHKU_190912</strain>
    </source>
</reference>
<accession>A0ABQ8TFD3</accession>
<keyword evidence="2" id="KW-1185">Reference proteome</keyword>
<proteinExistence type="predicted"/>
<dbReference type="EMBL" id="JAJSOF020000011">
    <property type="protein sequence ID" value="KAJ4444663.1"/>
    <property type="molecule type" value="Genomic_DNA"/>
</dbReference>
<evidence type="ECO:0000313" key="2">
    <source>
        <dbReference type="Proteomes" id="UP001148838"/>
    </source>
</evidence>